<evidence type="ECO:0000313" key="1">
    <source>
        <dbReference type="EMBL" id="ANY79912.1"/>
    </source>
</evidence>
<gene>
    <name evidence="1" type="ORF">BB934_18170</name>
</gene>
<dbReference type="InterPro" id="IPR029063">
    <property type="entry name" value="SAM-dependent_MTases_sf"/>
</dbReference>
<reference evidence="1" key="1">
    <citation type="submission" date="2016-07" db="EMBL/GenBank/DDBJ databases">
        <title>Microvirga ossetica sp. nov. a new species of rhizobia isolated from root nodules of the legume species Vicia alpestris Steven originated from North Ossetia region in the Caucasus.</title>
        <authorList>
            <person name="Safronova V.I."/>
            <person name="Kuznetsova I.G."/>
            <person name="Sazanova A.L."/>
            <person name="Belimov A."/>
            <person name="Andronov E."/>
            <person name="Osledkin Y.S."/>
            <person name="Onishchuk O.P."/>
            <person name="Kurchak O.N."/>
            <person name="Shaposhnikov A.I."/>
            <person name="Willems A."/>
            <person name="Tikhonovich I.A."/>
        </authorList>
    </citation>
    <scope>NUCLEOTIDE SEQUENCE [LARGE SCALE GENOMIC DNA]</scope>
    <source>
        <strain evidence="1">V5/3M</strain>
    </source>
</reference>
<dbReference type="AlphaFoldDB" id="A0A1B2EJ97"/>
<dbReference type="OrthoDB" id="7343073at2"/>
<name>A0A1B2EJ97_9HYPH</name>
<proteinExistence type="predicted"/>
<dbReference type="KEGG" id="moc:BB934_18170"/>
<sequence length="273" mass="30644">MGLDRAALEHVTRILNADLPERQKLEQALRALAKWRSQLIGSTLVARSGTTIQDGPFKGMTYLASTSEGGIAPKLLGVYESVLHDVFAGAPRRHYDAVLNVGCAEGYYAVGCARLLPNVDVLAWDIDPVARRKCLELARLNGVEARIDLRERFEAGHAGCVRDELSKQLGRQPRGLLVMDCEGAEFDLLDPVAADFRWLDLVVEVHPARNRTVEDLARRFESTHVVEERQARTVMPSLPEWLEKLGHLDQLLAVWEWRAVPTPWLIIRSRQEA</sequence>
<dbReference type="Gene3D" id="3.40.50.150">
    <property type="entry name" value="Vaccinia Virus protein VP39"/>
    <property type="match status" value="1"/>
</dbReference>
<protein>
    <recommendedName>
        <fullName evidence="2">Methyltransferase small domain-containing protein</fullName>
    </recommendedName>
</protein>
<dbReference type="EMBL" id="CP016616">
    <property type="protein sequence ID" value="ANY79912.1"/>
    <property type="molecule type" value="Genomic_DNA"/>
</dbReference>
<dbReference type="RefSeq" id="WP_099510927.1">
    <property type="nucleotide sequence ID" value="NZ_CP016616.1"/>
</dbReference>
<accession>A0A1B2EJ97</accession>
<evidence type="ECO:0008006" key="2">
    <source>
        <dbReference type="Google" id="ProtNLM"/>
    </source>
</evidence>
<organism evidence="1">
    <name type="scientific">Microvirga ossetica</name>
    <dbReference type="NCBI Taxonomy" id="1882682"/>
    <lineage>
        <taxon>Bacteria</taxon>
        <taxon>Pseudomonadati</taxon>
        <taxon>Pseudomonadota</taxon>
        <taxon>Alphaproteobacteria</taxon>
        <taxon>Hyphomicrobiales</taxon>
        <taxon>Methylobacteriaceae</taxon>
        <taxon>Microvirga</taxon>
    </lineage>
</organism>
<dbReference type="SUPFAM" id="SSF53335">
    <property type="entry name" value="S-adenosyl-L-methionine-dependent methyltransferases"/>
    <property type="match status" value="1"/>
</dbReference>